<protein>
    <recommendedName>
        <fullName evidence="3">DUF2505 domain-containing protein</fullName>
    </recommendedName>
</protein>
<dbReference type="Proteomes" id="UP000238220">
    <property type="component" value="Unassembled WGS sequence"/>
</dbReference>
<sequence>MQFSYKQTFPKDAATVLKMFCDPAYHKALQEALGATGYRQVEHSDDGTRFMIKISYEVKSSAPLPGFAKKVLGETTAVTQTERWDRSTRKGEVIVEPKGLPGKIRCATSLAESGGSATKTFDWDVSVKIPLVGGKLEELVVSDIKGKDPVDAAASRKLLEKY</sequence>
<evidence type="ECO:0008006" key="3">
    <source>
        <dbReference type="Google" id="ProtNLM"/>
    </source>
</evidence>
<accession>A0A2S5TAH4</accession>
<organism evidence="1 2">
    <name type="scientific">Solimonas fluminis</name>
    <dbReference type="NCBI Taxonomy" id="2086571"/>
    <lineage>
        <taxon>Bacteria</taxon>
        <taxon>Pseudomonadati</taxon>
        <taxon>Pseudomonadota</taxon>
        <taxon>Gammaproteobacteria</taxon>
        <taxon>Nevskiales</taxon>
        <taxon>Nevskiaceae</taxon>
        <taxon>Solimonas</taxon>
    </lineage>
</organism>
<comment type="caution">
    <text evidence="1">The sequence shown here is derived from an EMBL/GenBank/DDBJ whole genome shotgun (WGS) entry which is preliminary data.</text>
</comment>
<evidence type="ECO:0000313" key="2">
    <source>
        <dbReference type="Proteomes" id="UP000238220"/>
    </source>
</evidence>
<dbReference type="OrthoDB" id="6076469at2"/>
<name>A0A2S5TAH4_9GAMM</name>
<reference evidence="1 2" key="1">
    <citation type="submission" date="2018-02" db="EMBL/GenBank/DDBJ databases">
        <title>Genome sequencing of Solimonas sp. HR-BB.</title>
        <authorList>
            <person name="Lee Y."/>
            <person name="Jeon C.O."/>
        </authorList>
    </citation>
    <scope>NUCLEOTIDE SEQUENCE [LARGE SCALE GENOMIC DNA]</scope>
    <source>
        <strain evidence="1 2">HR-BB</strain>
    </source>
</reference>
<evidence type="ECO:0000313" key="1">
    <source>
        <dbReference type="EMBL" id="PPE71962.1"/>
    </source>
</evidence>
<keyword evidence="2" id="KW-1185">Reference proteome</keyword>
<dbReference type="EMBL" id="PSNW01000017">
    <property type="protein sequence ID" value="PPE71962.1"/>
    <property type="molecule type" value="Genomic_DNA"/>
</dbReference>
<dbReference type="Pfam" id="PF10698">
    <property type="entry name" value="DUF2505"/>
    <property type="match status" value="1"/>
</dbReference>
<dbReference type="RefSeq" id="WP_104232273.1">
    <property type="nucleotide sequence ID" value="NZ_PSNW01000017.1"/>
</dbReference>
<dbReference type="InterPro" id="IPR019639">
    <property type="entry name" value="DUF2505"/>
</dbReference>
<gene>
    <name evidence="1" type="ORF">C3942_20695</name>
</gene>
<dbReference type="AlphaFoldDB" id="A0A2S5TAH4"/>
<proteinExistence type="predicted"/>